<evidence type="ECO:0000313" key="1">
    <source>
        <dbReference type="EMBL" id="OOK65201.1"/>
    </source>
</evidence>
<proteinExistence type="predicted"/>
<name>A0A1V3WG13_MYCKA</name>
<dbReference type="AlphaFoldDB" id="A0A1V3WG13"/>
<gene>
    <name evidence="1" type="ORF">BZL29_7835</name>
</gene>
<sequence>MENTEERRAQMITQAREVITEARRRETFAKTVTYIVAGTLARGLRDQCLSDRDIAEILTVSRNRIGHLVQVGIAPTVGAGIRISDNRATFAAAVAEIYGPVGHTGPGWVQTRKARSGHICAENNVPIPRSYYAPAALDSYGAQFDNQHTGERILVYSLERYNGQPLFDAEGRYVKNDNRGEYCIDFCASTGARQPLPLEILGLTPADVRFGSGWPDPPTNSDDDTDVFRKVTSAVRRHYGIWPLSALSEDPV</sequence>
<evidence type="ECO:0000313" key="2">
    <source>
        <dbReference type="Proteomes" id="UP000188532"/>
    </source>
</evidence>
<comment type="caution">
    <text evidence="1">The sequence shown here is derived from an EMBL/GenBank/DDBJ whole genome shotgun (WGS) entry which is preliminary data.</text>
</comment>
<organism evidence="1 2">
    <name type="scientific">Mycobacterium kansasii</name>
    <dbReference type="NCBI Taxonomy" id="1768"/>
    <lineage>
        <taxon>Bacteria</taxon>
        <taxon>Bacillati</taxon>
        <taxon>Actinomycetota</taxon>
        <taxon>Actinomycetes</taxon>
        <taxon>Mycobacteriales</taxon>
        <taxon>Mycobacteriaceae</taxon>
        <taxon>Mycobacterium</taxon>
    </lineage>
</organism>
<dbReference type="EMBL" id="MVBN01000011">
    <property type="protein sequence ID" value="OOK65201.1"/>
    <property type="molecule type" value="Genomic_DNA"/>
</dbReference>
<dbReference type="Proteomes" id="UP000188532">
    <property type="component" value="Unassembled WGS sequence"/>
</dbReference>
<accession>A0A1V3WG13</accession>
<reference evidence="1 2" key="1">
    <citation type="submission" date="2017-02" db="EMBL/GenBank/DDBJ databases">
        <title>Complete genome sequences of Mycobacterium kansasii strains isolated from rhesus macaques.</title>
        <authorList>
            <person name="Panda A."/>
            <person name="Nagaraj S."/>
            <person name="Zhao X."/>
            <person name="Tettelin H."/>
            <person name="Detolla L.J."/>
        </authorList>
    </citation>
    <scope>NUCLEOTIDE SEQUENCE [LARGE SCALE GENOMIC DNA]</scope>
    <source>
        <strain evidence="1 2">11-3469</strain>
    </source>
</reference>
<protein>
    <submittedName>
        <fullName evidence="1">Uncharacterized protein</fullName>
    </submittedName>
</protein>